<dbReference type="Proteomes" id="UP000887561">
    <property type="component" value="Unplaced"/>
</dbReference>
<dbReference type="WBParaSite" id="scaffold24849_cov105.g20310">
    <property type="protein sequence ID" value="scaffold24849_cov105.g20310"/>
    <property type="gene ID" value="scaffold24849_cov105.g20310"/>
</dbReference>
<accession>A0A915M409</accession>
<organism evidence="1 2">
    <name type="scientific">Meloidogyne javanica</name>
    <name type="common">Root-knot nematode worm</name>
    <dbReference type="NCBI Taxonomy" id="6303"/>
    <lineage>
        <taxon>Eukaryota</taxon>
        <taxon>Metazoa</taxon>
        <taxon>Ecdysozoa</taxon>
        <taxon>Nematoda</taxon>
        <taxon>Chromadorea</taxon>
        <taxon>Rhabditida</taxon>
        <taxon>Tylenchina</taxon>
        <taxon>Tylenchomorpha</taxon>
        <taxon>Tylenchoidea</taxon>
        <taxon>Meloidogynidae</taxon>
        <taxon>Meloidogyninae</taxon>
        <taxon>Meloidogyne</taxon>
        <taxon>Meloidogyne incognita group</taxon>
    </lineage>
</organism>
<reference evidence="2" key="1">
    <citation type="submission" date="2022-11" db="UniProtKB">
        <authorList>
            <consortium name="WormBaseParasite"/>
        </authorList>
    </citation>
    <scope>IDENTIFICATION</scope>
</reference>
<keyword evidence="1" id="KW-1185">Reference proteome</keyword>
<protein>
    <submittedName>
        <fullName evidence="2">Uncharacterized protein</fullName>
    </submittedName>
</protein>
<evidence type="ECO:0000313" key="1">
    <source>
        <dbReference type="Proteomes" id="UP000887561"/>
    </source>
</evidence>
<name>A0A915M409_MELJA</name>
<dbReference type="AlphaFoldDB" id="A0A915M409"/>
<evidence type="ECO:0000313" key="2">
    <source>
        <dbReference type="WBParaSite" id="scaffold24849_cov105.g20310"/>
    </source>
</evidence>
<proteinExistence type="predicted"/>
<sequence>HKGLIENENEFQTVVLIEDDLFDKLREVDGRCIMKDFGGGWTLMEPEQLELEWWWIGD</sequence>